<evidence type="ECO:0000256" key="4">
    <source>
        <dbReference type="ARBA" id="ARBA00022553"/>
    </source>
</evidence>
<evidence type="ECO:0000259" key="13">
    <source>
        <dbReference type="PROSITE" id="PS50109"/>
    </source>
</evidence>
<name>A0A7W6JGC7_9CAUL</name>
<dbReference type="SMART" id="SM00091">
    <property type="entry name" value="PAS"/>
    <property type="match status" value="2"/>
</dbReference>
<dbReference type="CDD" id="cd16922">
    <property type="entry name" value="HATPase_EvgS-ArcB-TorS-like"/>
    <property type="match status" value="1"/>
</dbReference>
<evidence type="ECO:0000256" key="7">
    <source>
        <dbReference type="ARBA" id="ARBA00022777"/>
    </source>
</evidence>
<keyword evidence="4 12" id="KW-0597">Phosphoprotein</keyword>
<dbReference type="PROSITE" id="PS50112">
    <property type="entry name" value="PAS"/>
    <property type="match status" value="1"/>
</dbReference>
<dbReference type="SMART" id="SM00448">
    <property type="entry name" value="REC"/>
    <property type="match status" value="1"/>
</dbReference>
<dbReference type="InterPro" id="IPR029016">
    <property type="entry name" value="GAF-like_dom_sf"/>
</dbReference>
<feature type="domain" description="Response regulatory" evidence="14">
    <location>
        <begin position="670"/>
        <end position="787"/>
    </location>
</feature>
<dbReference type="SUPFAM" id="SSF55781">
    <property type="entry name" value="GAF domain-like"/>
    <property type="match status" value="1"/>
</dbReference>
<dbReference type="InterPro" id="IPR003594">
    <property type="entry name" value="HATPase_dom"/>
</dbReference>
<organism evidence="17 18">
    <name type="scientific">Brevundimonas lenta</name>
    <dbReference type="NCBI Taxonomy" id="424796"/>
    <lineage>
        <taxon>Bacteria</taxon>
        <taxon>Pseudomonadati</taxon>
        <taxon>Pseudomonadota</taxon>
        <taxon>Alphaproteobacteria</taxon>
        <taxon>Caulobacterales</taxon>
        <taxon>Caulobacteraceae</taxon>
        <taxon>Brevundimonas</taxon>
    </lineage>
</organism>
<dbReference type="GO" id="GO:0005524">
    <property type="term" value="F:ATP binding"/>
    <property type="evidence" value="ECO:0007669"/>
    <property type="project" value="UniProtKB-KW"/>
</dbReference>
<dbReference type="SMART" id="SM00388">
    <property type="entry name" value="HisKA"/>
    <property type="match status" value="1"/>
</dbReference>
<feature type="domain" description="Histidine kinase" evidence="13">
    <location>
        <begin position="429"/>
        <end position="650"/>
    </location>
</feature>
<evidence type="ECO:0000256" key="8">
    <source>
        <dbReference type="ARBA" id="ARBA00022840"/>
    </source>
</evidence>
<dbReference type="InterPro" id="IPR001610">
    <property type="entry name" value="PAC"/>
</dbReference>
<evidence type="ECO:0000313" key="18">
    <source>
        <dbReference type="Proteomes" id="UP000529946"/>
    </source>
</evidence>
<dbReference type="SUPFAM" id="SSF52172">
    <property type="entry name" value="CheY-like"/>
    <property type="match status" value="1"/>
</dbReference>
<keyword evidence="7" id="KW-0418">Kinase</keyword>
<evidence type="ECO:0000256" key="10">
    <source>
        <dbReference type="ARBA" id="ARBA00023136"/>
    </source>
</evidence>
<evidence type="ECO:0000256" key="6">
    <source>
        <dbReference type="ARBA" id="ARBA00022741"/>
    </source>
</evidence>
<dbReference type="InterPro" id="IPR036097">
    <property type="entry name" value="HisK_dim/P_sf"/>
</dbReference>
<dbReference type="CDD" id="cd00082">
    <property type="entry name" value="HisKA"/>
    <property type="match status" value="1"/>
</dbReference>
<evidence type="ECO:0000256" key="9">
    <source>
        <dbReference type="ARBA" id="ARBA00023012"/>
    </source>
</evidence>
<sequence>MVDEVWRDIPTGESPMERLVHLACSAFHTSMGMVTILGEDELAFRAVVGLPTSAIESRVSVTRKLVAAGPGATFVVLDASTDPRVMNHPLVTGPEALRFYAGATVCDGQGQPIGSIAVMSGEARASFSPADLATLQRLAAAATDFIQQVTAQRIQTGQLATLKLAESTAGFGNWRFDAETGQLGWSDGMYSIHAQDPSTGAPSFDDAMERYHPDDRQMLRELIAAALETGEGYDCRLRLTRADGEKRIIRSRTVAMRSPDGATTSLFGVLQDITEREKSVARLTRSEAQYRLLADNMDDAVVRIQASGRSNYISPAAEGLIGYSPSDLRGVAPQSLVHPEDRTAVLSVIRRGLRGVRSQQLQHRALHRDGRTVWVESNVRAVPSEDGTITELVVVVRDISARKAMEDELIEARDRAEGAVRAKSEFLANMSHELRTPLTSVIGYSDVLLSHDSLPATERSYVERIGASSEALLGVINDILDYSKLEAAAVDLDPQPFRPEGLARSAASIVEAQCEAKQIALVVNIDDDLPHLLQGDEPRLRQILLNLLSNAAKFTAAGEVRLDVGARADGDQWRLRVAVSDTGIGIPADKLETLFDRFTQADTSTTRVYGGTGLGLAISRRLVNLMGGEMGVSSVPGIGSTFWFEITLASAVDEGGERSSVVAPGGSGARILVADDAATNRELLSVILAGLGMAADTVRDGAEAVAAASSGDYDLILMDVHMPVMDGLAATRALRAMPGAVGRTPIVALSANVQRDQVEACLAAGMDGHVGKPIQIADLAHAIARFARQPDEEDGAGADRAVA</sequence>
<evidence type="ECO:0000256" key="11">
    <source>
        <dbReference type="ARBA" id="ARBA00023306"/>
    </source>
</evidence>
<dbReference type="InterPro" id="IPR001789">
    <property type="entry name" value="Sig_transdc_resp-reg_receiver"/>
</dbReference>
<dbReference type="SUPFAM" id="SSF55785">
    <property type="entry name" value="PYP-like sensor domain (PAS domain)"/>
    <property type="match status" value="2"/>
</dbReference>
<dbReference type="Pfam" id="PF00072">
    <property type="entry name" value="Response_reg"/>
    <property type="match status" value="1"/>
</dbReference>
<accession>A0A7W6JGC7</accession>
<dbReference type="PROSITE" id="PS50109">
    <property type="entry name" value="HIS_KIN"/>
    <property type="match status" value="1"/>
</dbReference>
<evidence type="ECO:0000313" key="17">
    <source>
        <dbReference type="EMBL" id="MBB4083623.1"/>
    </source>
</evidence>
<dbReference type="RefSeq" id="WP_183204699.1">
    <property type="nucleotide sequence ID" value="NZ_BAAAER010000007.1"/>
</dbReference>
<dbReference type="InterPro" id="IPR013655">
    <property type="entry name" value="PAS_fold_3"/>
</dbReference>
<dbReference type="InterPro" id="IPR000700">
    <property type="entry name" value="PAS-assoc_C"/>
</dbReference>
<dbReference type="InterPro" id="IPR000014">
    <property type="entry name" value="PAS"/>
</dbReference>
<dbReference type="EMBL" id="JACIDM010000002">
    <property type="protein sequence ID" value="MBB4083623.1"/>
    <property type="molecule type" value="Genomic_DNA"/>
</dbReference>
<dbReference type="PRINTS" id="PR00344">
    <property type="entry name" value="BCTRLSENSOR"/>
</dbReference>
<keyword evidence="5" id="KW-0808">Transferase</keyword>
<evidence type="ECO:0000259" key="16">
    <source>
        <dbReference type="PROSITE" id="PS50113"/>
    </source>
</evidence>
<dbReference type="SUPFAM" id="SSF47384">
    <property type="entry name" value="Homodimeric domain of signal transducing histidine kinase"/>
    <property type="match status" value="1"/>
</dbReference>
<evidence type="ECO:0000259" key="14">
    <source>
        <dbReference type="PROSITE" id="PS50110"/>
    </source>
</evidence>
<dbReference type="FunFam" id="3.30.565.10:FF:000010">
    <property type="entry name" value="Sensor histidine kinase RcsC"/>
    <property type="match status" value="1"/>
</dbReference>
<dbReference type="Gene3D" id="2.10.70.100">
    <property type="match status" value="1"/>
</dbReference>
<dbReference type="NCBIfam" id="TIGR00229">
    <property type="entry name" value="sensory_box"/>
    <property type="match status" value="2"/>
</dbReference>
<dbReference type="Gene3D" id="3.30.450.40">
    <property type="match status" value="1"/>
</dbReference>
<evidence type="ECO:0000256" key="1">
    <source>
        <dbReference type="ARBA" id="ARBA00000085"/>
    </source>
</evidence>
<feature type="domain" description="PAS" evidence="15">
    <location>
        <begin position="286"/>
        <end position="356"/>
    </location>
</feature>
<dbReference type="InterPro" id="IPR011006">
    <property type="entry name" value="CheY-like_superfamily"/>
</dbReference>
<feature type="domain" description="PAC" evidence="16">
    <location>
        <begin position="359"/>
        <end position="411"/>
    </location>
</feature>
<evidence type="ECO:0000256" key="12">
    <source>
        <dbReference type="PROSITE-ProRule" id="PRU00169"/>
    </source>
</evidence>
<comment type="subcellular location">
    <subcellularLocation>
        <location evidence="2">Membrane</location>
    </subcellularLocation>
</comment>
<comment type="caution">
    <text evidence="17">The sequence shown here is derived from an EMBL/GenBank/DDBJ whole genome shotgun (WGS) entry which is preliminary data.</text>
</comment>
<dbReference type="GO" id="GO:0006355">
    <property type="term" value="P:regulation of DNA-templated transcription"/>
    <property type="evidence" value="ECO:0007669"/>
    <property type="project" value="InterPro"/>
</dbReference>
<dbReference type="GO" id="GO:0000155">
    <property type="term" value="F:phosphorelay sensor kinase activity"/>
    <property type="evidence" value="ECO:0007669"/>
    <property type="project" value="InterPro"/>
</dbReference>
<evidence type="ECO:0000256" key="5">
    <source>
        <dbReference type="ARBA" id="ARBA00022679"/>
    </source>
</evidence>
<dbReference type="PROSITE" id="PS50113">
    <property type="entry name" value="PAC"/>
    <property type="match status" value="2"/>
</dbReference>
<dbReference type="Pfam" id="PF00989">
    <property type="entry name" value="PAS"/>
    <property type="match status" value="1"/>
</dbReference>
<reference evidence="17 18" key="1">
    <citation type="submission" date="2020-08" db="EMBL/GenBank/DDBJ databases">
        <title>Genomic Encyclopedia of Type Strains, Phase IV (KMG-IV): sequencing the most valuable type-strain genomes for metagenomic binning, comparative biology and taxonomic classification.</title>
        <authorList>
            <person name="Goeker M."/>
        </authorList>
    </citation>
    <scope>NUCLEOTIDE SEQUENCE [LARGE SCALE GENOMIC DNA]</scope>
    <source>
        <strain evidence="17 18">DSM 23960</strain>
    </source>
</reference>
<dbReference type="Gene3D" id="3.30.450.20">
    <property type="entry name" value="PAS domain"/>
    <property type="match status" value="2"/>
</dbReference>
<dbReference type="PANTHER" id="PTHR45339:SF1">
    <property type="entry name" value="HYBRID SIGNAL TRANSDUCTION HISTIDINE KINASE J"/>
    <property type="match status" value="1"/>
</dbReference>
<dbReference type="Pfam" id="PF08447">
    <property type="entry name" value="PAS_3"/>
    <property type="match status" value="1"/>
</dbReference>
<dbReference type="Gene3D" id="1.10.287.130">
    <property type="match status" value="1"/>
</dbReference>
<dbReference type="InterPro" id="IPR004358">
    <property type="entry name" value="Sig_transdc_His_kin-like_C"/>
</dbReference>
<dbReference type="Pfam" id="PF02518">
    <property type="entry name" value="HATPase_c"/>
    <property type="match status" value="1"/>
</dbReference>
<dbReference type="Pfam" id="PF00512">
    <property type="entry name" value="HisKA"/>
    <property type="match status" value="1"/>
</dbReference>
<dbReference type="GO" id="GO:0016020">
    <property type="term" value="C:membrane"/>
    <property type="evidence" value="ECO:0007669"/>
    <property type="project" value="UniProtKB-SubCell"/>
</dbReference>
<protein>
    <recommendedName>
        <fullName evidence="3">histidine kinase</fullName>
        <ecNumber evidence="3">2.7.13.3</ecNumber>
    </recommendedName>
</protein>
<keyword evidence="18" id="KW-1185">Reference proteome</keyword>
<dbReference type="SMART" id="SM00387">
    <property type="entry name" value="HATPase_c"/>
    <property type="match status" value="1"/>
</dbReference>
<keyword evidence="8" id="KW-0067">ATP-binding</keyword>
<proteinExistence type="predicted"/>
<dbReference type="SUPFAM" id="SSF55874">
    <property type="entry name" value="ATPase domain of HSP90 chaperone/DNA topoisomerase II/histidine kinase"/>
    <property type="match status" value="1"/>
</dbReference>
<dbReference type="SMART" id="SM00086">
    <property type="entry name" value="PAC"/>
    <property type="match status" value="2"/>
</dbReference>
<feature type="modified residue" description="4-aspartylphosphate" evidence="12">
    <location>
        <position position="719"/>
    </location>
</feature>
<keyword evidence="6" id="KW-0547">Nucleotide-binding</keyword>
<gene>
    <name evidence="17" type="ORF">GGR12_002489</name>
</gene>
<dbReference type="InterPro" id="IPR035965">
    <property type="entry name" value="PAS-like_dom_sf"/>
</dbReference>
<dbReference type="Gene3D" id="3.40.50.2300">
    <property type="match status" value="1"/>
</dbReference>
<keyword evidence="9" id="KW-0902">Two-component regulatory system</keyword>
<feature type="domain" description="PAC" evidence="16">
    <location>
        <begin position="233"/>
        <end position="285"/>
    </location>
</feature>
<dbReference type="CDD" id="cd17546">
    <property type="entry name" value="REC_hyHK_CKI1_RcsC-like"/>
    <property type="match status" value="1"/>
</dbReference>
<dbReference type="Proteomes" id="UP000529946">
    <property type="component" value="Unassembled WGS sequence"/>
</dbReference>
<dbReference type="FunFam" id="1.10.287.130:FF:000038">
    <property type="entry name" value="Sensory transduction histidine kinase"/>
    <property type="match status" value="1"/>
</dbReference>
<dbReference type="AlphaFoldDB" id="A0A7W6JGC7"/>
<evidence type="ECO:0000256" key="2">
    <source>
        <dbReference type="ARBA" id="ARBA00004370"/>
    </source>
</evidence>
<evidence type="ECO:0000256" key="3">
    <source>
        <dbReference type="ARBA" id="ARBA00012438"/>
    </source>
</evidence>
<comment type="catalytic activity">
    <reaction evidence="1">
        <text>ATP + protein L-histidine = ADP + protein N-phospho-L-histidine.</text>
        <dbReference type="EC" id="2.7.13.3"/>
    </reaction>
</comment>
<dbReference type="EC" id="2.7.13.3" evidence="3"/>
<keyword evidence="10" id="KW-0472">Membrane</keyword>
<dbReference type="PROSITE" id="PS50110">
    <property type="entry name" value="RESPONSE_REGULATORY"/>
    <property type="match status" value="1"/>
</dbReference>
<dbReference type="InterPro" id="IPR013767">
    <property type="entry name" value="PAS_fold"/>
</dbReference>
<dbReference type="InterPro" id="IPR003661">
    <property type="entry name" value="HisK_dim/P_dom"/>
</dbReference>
<dbReference type="Gene3D" id="3.30.565.10">
    <property type="entry name" value="Histidine kinase-like ATPase, C-terminal domain"/>
    <property type="match status" value="1"/>
</dbReference>
<dbReference type="CDD" id="cd00130">
    <property type="entry name" value="PAS"/>
    <property type="match status" value="2"/>
</dbReference>
<keyword evidence="11" id="KW-0131">Cell cycle</keyword>
<dbReference type="InterPro" id="IPR005467">
    <property type="entry name" value="His_kinase_dom"/>
</dbReference>
<dbReference type="PANTHER" id="PTHR45339">
    <property type="entry name" value="HYBRID SIGNAL TRANSDUCTION HISTIDINE KINASE J"/>
    <property type="match status" value="1"/>
</dbReference>
<dbReference type="InterPro" id="IPR036890">
    <property type="entry name" value="HATPase_C_sf"/>
</dbReference>
<evidence type="ECO:0000259" key="15">
    <source>
        <dbReference type="PROSITE" id="PS50112"/>
    </source>
</evidence>